<protein>
    <submittedName>
        <fullName evidence="8">Putative 4Fe-4S ferredoxin iron-sulfur binding protein</fullName>
    </submittedName>
</protein>
<dbReference type="GO" id="GO:0016651">
    <property type="term" value="F:oxidoreductase activity, acting on NAD(P)H"/>
    <property type="evidence" value="ECO:0007669"/>
    <property type="project" value="InterPro"/>
</dbReference>
<reference evidence="9" key="2">
    <citation type="submission" date="2013-07" db="EMBL/GenBank/DDBJ databases">
        <authorList>
            <person name="Morais-Silva F.O."/>
            <person name="Rezende A.M."/>
            <person name="Pimentel C."/>
            <person name="Resende D.M."/>
            <person name="Santos C.I."/>
            <person name="Clemente C."/>
            <person name="de Oliveira L.M."/>
            <person name="da Silva S.M."/>
            <person name="Costa D.A."/>
            <person name="Varela-Raposo A."/>
            <person name="Horacio E.C.A."/>
            <person name="Matos M."/>
            <person name="Flores O."/>
            <person name="Ruiz J.C."/>
            <person name="Rodrigues-Pousada C."/>
        </authorList>
    </citation>
    <scope>NUCLEOTIDE SEQUENCE [LARGE SCALE GENOMIC DNA]</scope>
    <source>
        <strain evidence="9">ATCC 19364 / DSM 1382 / NCIMB 9332 / VKM B-1759</strain>
    </source>
</reference>
<dbReference type="GO" id="GO:0051539">
    <property type="term" value="F:4 iron, 4 sulfur cluster binding"/>
    <property type="evidence" value="ECO:0007669"/>
    <property type="project" value="UniProtKB-KW"/>
</dbReference>
<dbReference type="STRING" id="1121448.DGI_0246"/>
<dbReference type="Gene3D" id="3.30.70.3270">
    <property type="match status" value="1"/>
</dbReference>
<dbReference type="Proteomes" id="UP000016587">
    <property type="component" value="Chromosome"/>
</dbReference>
<evidence type="ECO:0000256" key="1">
    <source>
        <dbReference type="ARBA" id="ARBA00022485"/>
    </source>
</evidence>
<evidence type="ECO:0000256" key="2">
    <source>
        <dbReference type="ARBA" id="ARBA00022723"/>
    </source>
</evidence>
<reference evidence="8 9" key="1">
    <citation type="journal article" date="2013" name="J. Bacteriol.">
        <title>Roles of HynAB and Ech, the only two hydrogenases found in the model sulfate reducer Desulfovibrio gigas.</title>
        <authorList>
            <person name="Morais-Silva F.O."/>
            <person name="Santos C.I."/>
            <person name="Rodrigues R."/>
            <person name="Pereira I.A."/>
            <person name="Rodrigues-Pousada C."/>
        </authorList>
    </citation>
    <scope>NUCLEOTIDE SEQUENCE [LARGE SCALE GENOMIC DNA]</scope>
    <source>
        <strain evidence="9">ATCC 19364 / DSM 1382 / NCIMB 9332 / VKM B-1759</strain>
    </source>
</reference>
<dbReference type="GO" id="GO:0016020">
    <property type="term" value="C:membrane"/>
    <property type="evidence" value="ECO:0007669"/>
    <property type="project" value="InterPro"/>
</dbReference>
<dbReference type="PROSITE" id="PS51379">
    <property type="entry name" value="4FE4S_FER_2"/>
    <property type="match status" value="2"/>
</dbReference>
<dbReference type="PROSITE" id="PS00198">
    <property type="entry name" value="4FE4S_FER_1"/>
    <property type="match status" value="2"/>
</dbReference>
<evidence type="ECO:0000313" key="8">
    <source>
        <dbReference type="EMBL" id="AGW12178.1"/>
    </source>
</evidence>
<organism evidence="8 9">
    <name type="scientific">Megalodesulfovibrio gigas (strain ATCC 19364 / DSM 1382 / NCIMB 9332 / VKM B-1759)</name>
    <name type="common">Desulfovibrio gigas</name>
    <dbReference type="NCBI Taxonomy" id="1121448"/>
    <lineage>
        <taxon>Bacteria</taxon>
        <taxon>Pseudomonadati</taxon>
        <taxon>Thermodesulfobacteriota</taxon>
        <taxon>Desulfovibrionia</taxon>
        <taxon>Desulfovibrionales</taxon>
        <taxon>Desulfovibrionaceae</taxon>
        <taxon>Megalodesulfovibrio</taxon>
    </lineage>
</organism>
<sequence>MRASLFEPIVEALQGLKSLVVGLRITGREFAKPQRTVHYPRQVVGDAALQGYRGHIELVPLEDDAQTPRCIACMQCERICPSNCIRLKVEKPAKPAKAAQPAEDTVDTDTVTPKTKRTADMPKDGGRKKVTAFHLDYTLCSLCGLCVQVCPVVSLRHSANLYLAGPTREAFHLDLLARLHRQPEAPAPGEGPRGGGKPEKLAPRKPFVKKDAEGGEGV</sequence>
<feature type="domain" description="4Fe-4S ferredoxin-type" evidence="7">
    <location>
        <begin position="131"/>
        <end position="160"/>
    </location>
</feature>
<evidence type="ECO:0000313" key="9">
    <source>
        <dbReference type="Proteomes" id="UP000016587"/>
    </source>
</evidence>
<keyword evidence="5" id="KW-0411">Iron-sulfur</keyword>
<dbReference type="OrthoDB" id="9808559at2"/>
<name>T2G7C4_MEGG1</name>
<accession>T2G7C4</accession>
<evidence type="ECO:0000256" key="4">
    <source>
        <dbReference type="ARBA" id="ARBA00023004"/>
    </source>
</evidence>
<dbReference type="AlphaFoldDB" id="T2G7C4"/>
<keyword evidence="4" id="KW-0408">Iron</keyword>
<dbReference type="PATRIC" id="fig|1121448.10.peg.252"/>
<keyword evidence="9" id="KW-1185">Reference proteome</keyword>
<keyword evidence="3" id="KW-0677">Repeat</keyword>
<evidence type="ECO:0000259" key="7">
    <source>
        <dbReference type="PROSITE" id="PS51379"/>
    </source>
</evidence>
<evidence type="ECO:0000256" key="5">
    <source>
        <dbReference type="ARBA" id="ARBA00023014"/>
    </source>
</evidence>
<feature type="region of interest" description="Disordered" evidence="6">
    <location>
        <begin position="182"/>
        <end position="218"/>
    </location>
</feature>
<dbReference type="PANTHER" id="PTHR10849">
    <property type="entry name" value="NADH DEHYDROGENASE UBIQUINONE IRON-SULFUR PROTEIN 8, MITOCHONDRIAL"/>
    <property type="match status" value="1"/>
</dbReference>
<feature type="compositionally biased region" description="Basic and acidic residues" evidence="6">
    <location>
        <begin position="196"/>
        <end position="218"/>
    </location>
</feature>
<dbReference type="RefSeq" id="WP_021758774.1">
    <property type="nucleotide sequence ID" value="NC_022444.1"/>
</dbReference>
<dbReference type="Pfam" id="PF12838">
    <property type="entry name" value="Fer4_7"/>
    <property type="match status" value="1"/>
</dbReference>
<gene>
    <name evidence="8" type="primary">nuoI</name>
    <name evidence="8" type="ORF">DGI_0246</name>
</gene>
<dbReference type="GO" id="GO:0046872">
    <property type="term" value="F:metal ion binding"/>
    <property type="evidence" value="ECO:0007669"/>
    <property type="project" value="UniProtKB-KW"/>
</dbReference>
<dbReference type="EMBL" id="CP006585">
    <property type="protein sequence ID" value="AGW12178.1"/>
    <property type="molecule type" value="Genomic_DNA"/>
</dbReference>
<dbReference type="KEGG" id="dgg:DGI_0246"/>
<evidence type="ECO:0000256" key="6">
    <source>
        <dbReference type="SAM" id="MobiDB-lite"/>
    </source>
</evidence>
<dbReference type="HOGENOM" id="CLU_067218_4_3_7"/>
<feature type="region of interest" description="Disordered" evidence="6">
    <location>
        <begin position="95"/>
        <end position="123"/>
    </location>
</feature>
<keyword evidence="1" id="KW-0004">4Fe-4S</keyword>
<dbReference type="eggNOG" id="COG1143">
    <property type="taxonomic scope" value="Bacteria"/>
</dbReference>
<dbReference type="SUPFAM" id="SSF54862">
    <property type="entry name" value="4Fe-4S ferredoxins"/>
    <property type="match status" value="1"/>
</dbReference>
<dbReference type="InterPro" id="IPR017900">
    <property type="entry name" value="4Fe4S_Fe_S_CS"/>
</dbReference>
<keyword evidence="2" id="KW-0479">Metal-binding</keyword>
<feature type="domain" description="4Fe-4S ferredoxin-type" evidence="7">
    <location>
        <begin position="59"/>
        <end position="90"/>
    </location>
</feature>
<evidence type="ECO:0000256" key="3">
    <source>
        <dbReference type="ARBA" id="ARBA00022737"/>
    </source>
</evidence>
<proteinExistence type="predicted"/>
<dbReference type="InterPro" id="IPR017896">
    <property type="entry name" value="4Fe4S_Fe-S-bd"/>
</dbReference>
<feature type="compositionally biased region" description="Low complexity" evidence="6">
    <location>
        <begin position="95"/>
        <end position="113"/>
    </location>
</feature>
<dbReference type="InterPro" id="IPR010226">
    <property type="entry name" value="NADH_quinone_OxRdtase_chainI"/>
</dbReference>